<dbReference type="OrthoDB" id="7848123at2"/>
<dbReference type="Proteomes" id="UP000184074">
    <property type="component" value="Unassembled WGS sequence"/>
</dbReference>
<feature type="transmembrane region" description="Helical" evidence="1">
    <location>
        <begin position="20"/>
        <end position="40"/>
    </location>
</feature>
<evidence type="ECO:0000256" key="1">
    <source>
        <dbReference type="SAM" id="Phobius"/>
    </source>
</evidence>
<dbReference type="RefSeq" id="WP_072901360.1">
    <property type="nucleotide sequence ID" value="NZ_FQXB01000003.1"/>
</dbReference>
<reference evidence="2 3" key="1">
    <citation type="submission" date="2016-11" db="EMBL/GenBank/DDBJ databases">
        <authorList>
            <person name="Jaros S."/>
            <person name="Januszkiewicz K."/>
            <person name="Wedrychowicz H."/>
        </authorList>
    </citation>
    <scope>NUCLEOTIDE SEQUENCE [LARGE SCALE GENOMIC DNA]</scope>
    <source>
        <strain evidence="2 3">DSM 28715</strain>
    </source>
</reference>
<organism evidence="2 3">
    <name type="scientific">Cognatiyoonia sediminum</name>
    <dbReference type="NCBI Taxonomy" id="1508389"/>
    <lineage>
        <taxon>Bacteria</taxon>
        <taxon>Pseudomonadati</taxon>
        <taxon>Pseudomonadota</taxon>
        <taxon>Alphaproteobacteria</taxon>
        <taxon>Rhodobacterales</taxon>
        <taxon>Paracoccaceae</taxon>
        <taxon>Cognatiyoonia</taxon>
    </lineage>
</organism>
<evidence type="ECO:0000313" key="3">
    <source>
        <dbReference type="Proteomes" id="UP000184074"/>
    </source>
</evidence>
<dbReference type="NCBIfam" id="TIGR03054">
    <property type="entry name" value="photo_alph_chp1"/>
    <property type="match status" value="1"/>
</dbReference>
<keyword evidence="1" id="KW-0472">Membrane</keyword>
<keyword evidence="1" id="KW-0812">Transmembrane</keyword>
<gene>
    <name evidence="2" type="ORF">SAMN05444003_2402</name>
</gene>
<protein>
    <submittedName>
        <fullName evidence="2">Putative photosynthetic complex assembly protein</fullName>
    </submittedName>
</protein>
<dbReference type="EMBL" id="FQXB01000003">
    <property type="protein sequence ID" value="SHH19202.1"/>
    <property type="molecule type" value="Genomic_DNA"/>
</dbReference>
<keyword evidence="1" id="KW-1133">Transmembrane helix</keyword>
<proteinExistence type="predicted"/>
<sequence>MSQLEQQMRHRDKEMVPTLLVKAMFGLMLATTGIVAYAQWSGTPDVGVLEAAPIEKSREIVLIGDRSGVYTAQELDGTVLAVSSDSKAGFLGVMGRVVDRERMLQDRSSDAPITVVRRTNGNTAILDETTGMAVELIGYGADNVAAFAQFLD</sequence>
<accession>A0A1M5QYM6</accession>
<dbReference type="InterPro" id="IPR017495">
    <property type="entry name" value="PuhC"/>
</dbReference>
<name>A0A1M5QYM6_9RHOB</name>
<dbReference type="STRING" id="1508389.SAMN05444003_2402"/>
<keyword evidence="3" id="KW-1185">Reference proteome</keyword>
<dbReference type="AlphaFoldDB" id="A0A1M5QYM6"/>
<evidence type="ECO:0000313" key="2">
    <source>
        <dbReference type="EMBL" id="SHH19202.1"/>
    </source>
</evidence>